<protein>
    <submittedName>
        <fullName evidence="1">Uncharacterized protein</fullName>
    </submittedName>
</protein>
<reference evidence="1 2" key="1">
    <citation type="submission" date="2020-07" db="EMBL/GenBank/DDBJ databases">
        <title>Genomic Encyclopedia of Type Strains, Phase IV (KMG-V): Genome sequencing to study the core and pangenomes of soil and plant-associated prokaryotes.</title>
        <authorList>
            <person name="Whitman W."/>
        </authorList>
    </citation>
    <scope>NUCLEOTIDE SEQUENCE [LARGE SCALE GENOMIC DNA]</scope>
    <source>
        <strain evidence="1 2">AN3</strain>
    </source>
</reference>
<keyword evidence="2" id="KW-1185">Reference proteome</keyword>
<dbReference type="EMBL" id="JACGXN010000002">
    <property type="protein sequence ID" value="MBA8878301.1"/>
    <property type="molecule type" value="Genomic_DNA"/>
</dbReference>
<gene>
    <name evidence="1" type="ORF">FHW16_002013</name>
</gene>
<dbReference type="InterPro" id="IPR049245">
    <property type="entry name" value="DUF6880"/>
</dbReference>
<comment type="caution">
    <text evidence="1">The sequence shown here is derived from an EMBL/GenBank/DDBJ whole genome shotgun (WGS) entry which is preliminary data.</text>
</comment>
<sequence length="470" mass="52911">MTSKTTLNAKNLEALGTERLAALLIEISTGSAASKRRLRIELAGTQSSEEVIREITKRLAAIDRSRSKIGWRQVKTLKKDLETQWKVITDTIAPSNPAEALEVMWRFMDLASSVLARTADTNGTLLTVFRLACTDLGTIAIKTNPDQAALADRAFSALHNNEYGQYEGLIPALSQALQRQGMDHLKSLFIAELNALKRAAANNSRRVSYADSLEQRRHEAAVRTSLRQIADAQGDVDAFIETYGDDGTSPLVTVEIASRLLAAGRSREALDSLERADRVAGEPLPVEWESIYADTLEKLERKDDAQTLRWRWFERNLTGEHLRAFLKRLPDFDDMEAEEKALSYVIAYPDAHQALRFLLTWPDLEKAARFIISREAELNGGDHELLSLAADTLRDSFPMASTIALRTMIDFTLGWNRAARYRHAARQLTELETISAEIADFGSALSHDAYTAKLRIQHRTKIRFWKLRRF</sequence>
<name>A0A839EED2_9HYPH</name>
<dbReference type="RefSeq" id="WP_182549020.1">
    <property type="nucleotide sequence ID" value="NZ_JACGXN010000002.1"/>
</dbReference>
<proteinExistence type="predicted"/>
<organism evidence="1 2">
    <name type="scientific">Phyllobacterium myrsinacearum</name>
    <dbReference type="NCBI Taxonomy" id="28101"/>
    <lineage>
        <taxon>Bacteria</taxon>
        <taxon>Pseudomonadati</taxon>
        <taxon>Pseudomonadota</taxon>
        <taxon>Alphaproteobacteria</taxon>
        <taxon>Hyphomicrobiales</taxon>
        <taxon>Phyllobacteriaceae</taxon>
        <taxon>Phyllobacterium</taxon>
    </lineage>
</organism>
<accession>A0A839EED2</accession>
<evidence type="ECO:0000313" key="2">
    <source>
        <dbReference type="Proteomes" id="UP000549052"/>
    </source>
</evidence>
<dbReference type="AlphaFoldDB" id="A0A839EED2"/>
<evidence type="ECO:0000313" key="1">
    <source>
        <dbReference type="EMBL" id="MBA8878301.1"/>
    </source>
</evidence>
<dbReference type="Pfam" id="PF21810">
    <property type="entry name" value="DUF6880"/>
    <property type="match status" value="1"/>
</dbReference>
<dbReference type="Proteomes" id="UP000549052">
    <property type="component" value="Unassembled WGS sequence"/>
</dbReference>